<feature type="signal peptide" evidence="1">
    <location>
        <begin position="1"/>
        <end position="23"/>
    </location>
</feature>
<name>A0ABS2M9X7_9ACTN</name>
<dbReference type="Pfam" id="PF14230">
    <property type="entry name" value="DUF4333"/>
    <property type="match status" value="2"/>
</dbReference>
<keyword evidence="1" id="KW-0732">Signal</keyword>
<evidence type="ECO:0000256" key="1">
    <source>
        <dbReference type="SAM" id="SignalP"/>
    </source>
</evidence>
<feature type="domain" description="DUF4333" evidence="2">
    <location>
        <begin position="109"/>
        <end position="167"/>
    </location>
</feature>
<feature type="chain" id="PRO_5045363034" description="DUF4333 domain-containing protein" evidence="1">
    <location>
        <begin position="24"/>
        <end position="178"/>
    </location>
</feature>
<evidence type="ECO:0000313" key="3">
    <source>
        <dbReference type="EMBL" id="MBM7507997.1"/>
    </source>
</evidence>
<feature type="domain" description="DUF4333" evidence="2">
    <location>
        <begin position="20"/>
        <end position="97"/>
    </location>
</feature>
<gene>
    <name evidence="3" type="ORF">JOE61_001811</name>
</gene>
<keyword evidence="4" id="KW-1185">Reference proteome</keyword>
<dbReference type="InterPro" id="IPR025637">
    <property type="entry name" value="DUF4333"/>
</dbReference>
<dbReference type="RefSeq" id="WP_193669746.1">
    <property type="nucleotide sequence ID" value="NZ_JACDTV010000010.1"/>
</dbReference>
<accession>A0ABS2M9X7</accession>
<evidence type="ECO:0000313" key="4">
    <source>
        <dbReference type="Proteomes" id="UP000732378"/>
    </source>
</evidence>
<protein>
    <recommendedName>
        <fullName evidence="2">DUF4333 domain-containing protein</fullName>
    </recommendedName>
</protein>
<comment type="caution">
    <text evidence="3">The sequence shown here is derived from an EMBL/GenBank/DDBJ whole genome shotgun (WGS) entry which is preliminary data.</text>
</comment>
<dbReference type="Proteomes" id="UP000732378">
    <property type="component" value="Unassembled WGS sequence"/>
</dbReference>
<proteinExistence type="predicted"/>
<organism evidence="3 4">
    <name type="scientific">Nocardioides salarius</name>
    <dbReference type="NCBI Taxonomy" id="374513"/>
    <lineage>
        <taxon>Bacteria</taxon>
        <taxon>Bacillati</taxon>
        <taxon>Actinomycetota</taxon>
        <taxon>Actinomycetes</taxon>
        <taxon>Propionibacteriales</taxon>
        <taxon>Nocardioidaceae</taxon>
        <taxon>Nocardioides</taxon>
    </lineage>
</organism>
<reference evidence="3 4" key="1">
    <citation type="submission" date="2021-01" db="EMBL/GenBank/DDBJ databases">
        <title>Sequencing the genomes of 1000 actinobacteria strains.</title>
        <authorList>
            <person name="Klenk H.-P."/>
        </authorList>
    </citation>
    <scope>NUCLEOTIDE SEQUENCE [LARGE SCALE GENOMIC DNA]</scope>
    <source>
        <strain evidence="3 4">DSM 18239</strain>
    </source>
</reference>
<sequence>MRLPVLSPSLVGAVLAPALLLSACSGEISVGGPGAVDRADLEGEVSANMSGPDADRYDVACEGELEAEVEATQDCLITFSDDGSTTGVRLVVTAVEGDEVEFEQTLFIPADEVADAVERAYADPGLTIDEVTCEGELVGEEGATTTCDIVSSAGDVTVEATTTTVDGLVVDFDLTVVS</sequence>
<dbReference type="PROSITE" id="PS51257">
    <property type="entry name" value="PROKAR_LIPOPROTEIN"/>
    <property type="match status" value="1"/>
</dbReference>
<evidence type="ECO:0000259" key="2">
    <source>
        <dbReference type="Pfam" id="PF14230"/>
    </source>
</evidence>
<dbReference type="EMBL" id="JAFBBZ010000001">
    <property type="protein sequence ID" value="MBM7507997.1"/>
    <property type="molecule type" value="Genomic_DNA"/>
</dbReference>